<dbReference type="Gene3D" id="2.40.340.10">
    <property type="entry name" value="MoeA, C-terminal, domain IV"/>
    <property type="match status" value="1"/>
</dbReference>
<dbReference type="InterPro" id="IPR036425">
    <property type="entry name" value="MoaB/Mog-like_dom_sf"/>
</dbReference>
<evidence type="ECO:0000256" key="4">
    <source>
        <dbReference type="ARBA" id="ARBA00023150"/>
    </source>
</evidence>
<keyword evidence="6" id="KW-0808">Transferase</keyword>
<dbReference type="NCBIfam" id="TIGR00177">
    <property type="entry name" value="molyb_syn"/>
    <property type="match status" value="1"/>
</dbReference>
<evidence type="ECO:0000256" key="2">
    <source>
        <dbReference type="ARBA" id="ARBA00005046"/>
    </source>
</evidence>
<comment type="cofactor">
    <cofactor evidence="6">
        <name>Mg(2+)</name>
        <dbReference type="ChEBI" id="CHEBI:18420"/>
    </cofactor>
</comment>
<comment type="similarity">
    <text evidence="3 6">Belongs to the MoeA family.</text>
</comment>
<dbReference type="InterPro" id="IPR005111">
    <property type="entry name" value="MoeA_C_domain_IV"/>
</dbReference>
<dbReference type="RefSeq" id="WP_320426178.1">
    <property type="nucleotide sequence ID" value="NZ_JAXCLA010000010.1"/>
</dbReference>
<dbReference type="Pfam" id="PF00994">
    <property type="entry name" value="MoCF_biosynth"/>
    <property type="match status" value="1"/>
</dbReference>
<comment type="catalytic activity">
    <reaction evidence="5">
        <text>adenylyl-molybdopterin + molybdate = Mo-molybdopterin + AMP + H(+)</text>
        <dbReference type="Rhea" id="RHEA:35047"/>
        <dbReference type="ChEBI" id="CHEBI:15378"/>
        <dbReference type="ChEBI" id="CHEBI:36264"/>
        <dbReference type="ChEBI" id="CHEBI:62727"/>
        <dbReference type="ChEBI" id="CHEBI:71302"/>
        <dbReference type="ChEBI" id="CHEBI:456215"/>
        <dbReference type="EC" id="2.10.1.1"/>
    </reaction>
</comment>
<dbReference type="EMBL" id="JAXCLA010000010">
    <property type="protein sequence ID" value="MDY0748205.1"/>
    <property type="molecule type" value="Genomic_DNA"/>
</dbReference>
<dbReference type="EC" id="2.10.1.1" evidence="6"/>
<keyword evidence="4 6" id="KW-0501">Molybdenum cofactor biosynthesis</keyword>
<dbReference type="Proteomes" id="UP001285263">
    <property type="component" value="Unassembled WGS sequence"/>
</dbReference>
<feature type="domain" description="MoaB/Mog" evidence="7">
    <location>
        <begin position="196"/>
        <end position="334"/>
    </location>
</feature>
<dbReference type="SMART" id="SM00852">
    <property type="entry name" value="MoCF_biosynth"/>
    <property type="match status" value="1"/>
</dbReference>
<dbReference type="InterPro" id="IPR038987">
    <property type="entry name" value="MoeA-like"/>
</dbReference>
<gene>
    <name evidence="8" type="ORF">SNE35_27135</name>
</gene>
<evidence type="ECO:0000256" key="1">
    <source>
        <dbReference type="ARBA" id="ARBA00002901"/>
    </source>
</evidence>
<dbReference type="SUPFAM" id="SSF63867">
    <property type="entry name" value="MoeA C-terminal domain-like"/>
    <property type="match status" value="1"/>
</dbReference>
<dbReference type="NCBIfam" id="NF045515">
    <property type="entry name" value="Glp_gephyrin"/>
    <property type="match status" value="1"/>
</dbReference>
<organism evidence="8 9">
    <name type="scientific">Roseateles agri</name>
    <dbReference type="NCBI Taxonomy" id="3098619"/>
    <lineage>
        <taxon>Bacteria</taxon>
        <taxon>Pseudomonadati</taxon>
        <taxon>Pseudomonadota</taxon>
        <taxon>Betaproteobacteria</taxon>
        <taxon>Burkholderiales</taxon>
        <taxon>Sphaerotilaceae</taxon>
        <taxon>Roseateles</taxon>
    </lineage>
</organism>
<dbReference type="InterPro" id="IPR001453">
    <property type="entry name" value="MoaB/Mog_dom"/>
</dbReference>
<proteinExistence type="inferred from homology"/>
<dbReference type="CDD" id="cd00887">
    <property type="entry name" value="MoeA"/>
    <property type="match status" value="1"/>
</dbReference>
<dbReference type="InterPro" id="IPR036135">
    <property type="entry name" value="MoeA_linker/N_sf"/>
</dbReference>
<reference evidence="8 9" key="1">
    <citation type="submission" date="2023-11" db="EMBL/GenBank/DDBJ databases">
        <title>Paucibacter sp. nov., isolated from fresh soil in Korea.</title>
        <authorList>
            <person name="Le N.T.T."/>
        </authorList>
    </citation>
    <scope>NUCLEOTIDE SEQUENCE [LARGE SCALE GENOMIC DNA]</scope>
    <source>
        <strain evidence="8 9">R3-3</strain>
    </source>
</reference>
<protein>
    <recommendedName>
        <fullName evidence="6">Molybdopterin molybdenumtransferase</fullName>
        <ecNumber evidence="6">2.10.1.1</ecNumber>
    </recommendedName>
</protein>
<evidence type="ECO:0000256" key="6">
    <source>
        <dbReference type="RuleBase" id="RU365090"/>
    </source>
</evidence>
<evidence type="ECO:0000256" key="5">
    <source>
        <dbReference type="ARBA" id="ARBA00047317"/>
    </source>
</evidence>
<dbReference type="Gene3D" id="3.40.980.10">
    <property type="entry name" value="MoaB/Mog-like domain"/>
    <property type="match status" value="1"/>
</dbReference>
<dbReference type="SUPFAM" id="SSF53218">
    <property type="entry name" value="Molybdenum cofactor biosynthesis proteins"/>
    <property type="match status" value="1"/>
</dbReference>
<dbReference type="Pfam" id="PF03454">
    <property type="entry name" value="MoeA_C"/>
    <property type="match status" value="1"/>
</dbReference>
<keyword evidence="6" id="KW-0479">Metal-binding</keyword>
<dbReference type="Gene3D" id="2.170.190.11">
    <property type="entry name" value="Molybdopterin biosynthesis moea protein, domain 3"/>
    <property type="match status" value="1"/>
</dbReference>
<name>A0ABU5DPG3_9BURK</name>
<dbReference type="Pfam" id="PF03453">
    <property type="entry name" value="MoeA_N"/>
    <property type="match status" value="1"/>
</dbReference>
<sequence length="424" mass="44350">MTNALSDIASCLAGYDPDSMPVPLAQDFIARLLPRPAQRESVGLRESLGRVLAEDLVCGINVPAHDNSAMDGYALRGSELQTGEPTRLALAGTSLAGSAAAIEIATGQCQRIMTGAVMPAGLDTVVPQEFVELDGDTIVIPAGAVQPGANRRLAGEDLARGQVALPAGRRLTPADLGLIASLGRAEVPVWRRLRVAIMATGDELRPVGEPLPPGCVYDSNRHTMWAMLQRLGVCEVIDLGVIPDDPAALREAFRRAAAETDVVLSSGGVSVGEADHTKAVMAELGEVLFWKIAMRPGRPLAVGRLGDALLFGMPGNPVAVMVSFYAFVRDALLAMSGAMPAPLPLLRAATTAPLRKKPGRTEYQRGIVSRRAADGAWQVEITGSQGSGVLSSMSLANGLLVLGHEQGDLPAGSLVDVVPFEGLI</sequence>
<dbReference type="InterPro" id="IPR005110">
    <property type="entry name" value="MoeA_linker/N"/>
</dbReference>
<accession>A0ABU5DPG3</accession>
<keyword evidence="9" id="KW-1185">Reference proteome</keyword>
<dbReference type="PANTHER" id="PTHR10192:SF5">
    <property type="entry name" value="GEPHYRIN"/>
    <property type="match status" value="1"/>
</dbReference>
<dbReference type="InterPro" id="IPR036688">
    <property type="entry name" value="MoeA_C_domain_IV_sf"/>
</dbReference>
<dbReference type="Gene3D" id="3.90.105.10">
    <property type="entry name" value="Molybdopterin biosynthesis moea protein, domain 2"/>
    <property type="match status" value="1"/>
</dbReference>
<evidence type="ECO:0000313" key="8">
    <source>
        <dbReference type="EMBL" id="MDY0748205.1"/>
    </source>
</evidence>
<evidence type="ECO:0000256" key="3">
    <source>
        <dbReference type="ARBA" id="ARBA00010763"/>
    </source>
</evidence>
<comment type="function">
    <text evidence="1 6">Catalyzes the insertion of molybdate into adenylated molybdopterin with the concomitant release of AMP.</text>
</comment>
<dbReference type="SUPFAM" id="SSF63882">
    <property type="entry name" value="MoeA N-terminal region -like"/>
    <property type="match status" value="1"/>
</dbReference>
<keyword evidence="6" id="KW-0460">Magnesium</keyword>
<evidence type="ECO:0000313" key="9">
    <source>
        <dbReference type="Proteomes" id="UP001285263"/>
    </source>
</evidence>
<dbReference type="PANTHER" id="PTHR10192">
    <property type="entry name" value="MOLYBDOPTERIN BIOSYNTHESIS PROTEIN"/>
    <property type="match status" value="1"/>
</dbReference>
<comment type="caution">
    <text evidence="8">The sequence shown here is derived from an EMBL/GenBank/DDBJ whole genome shotgun (WGS) entry which is preliminary data.</text>
</comment>
<keyword evidence="6" id="KW-0500">Molybdenum</keyword>
<evidence type="ECO:0000259" key="7">
    <source>
        <dbReference type="SMART" id="SM00852"/>
    </source>
</evidence>
<comment type="pathway">
    <text evidence="2 6">Cofactor biosynthesis; molybdopterin biosynthesis.</text>
</comment>